<dbReference type="InterPro" id="IPR017943">
    <property type="entry name" value="Bactericidal_perm-incr_a/b_dom"/>
</dbReference>
<accession>A0AA86NID4</accession>
<protein>
    <recommendedName>
        <fullName evidence="4">BPI-like protein</fullName>
    </recommendedName>
</protein>
<evidence type="ECO:0000313" key="2">
    <source>
        <dbReference type="EMBL" id="CAL6081947.1"/>
    </source>
</evidence>
<dbReference type="AlphaFoldDB" id="A0AA86NID4"/>
<comment type="caution">
    <text evidence="1">The sequence shown here is derived from an EMBL/GenBank/DDBJ whole genome shotgun (WGS) entry which is preliminary data.</text>
</comment>
<evidence type="ECO:0008006" key="4">
    <source>
        <dbReference type="Google" id="ProtNLM"/>
    </source>
</evidence>
<evidence type="ECO:0000313" key="1">
    <source>
        <dbReference type="EMBL" id="CAI9919838.1"/>
    </source>
</evidence>
<proteinExistence type="predicted"/>
<reference evidence="1" key="1">
    <citation type="submission" date="2023-06" db="EMBL/GenBank/DDBJ databases">
        <authorList>
            <person name="Kurt Z."/>
        </authorList>
    </citation>
    <scope>NUCLEOTIDE SEQUENCE</scope>
</reference>
<dbReference type="GO" id="GO:0008289">
    <property type="term" value="F:lipid binding"/>
    <property type="evidence" value="ECO:0007669"/>
    <property type="project" value="InterPro"/>
</dbReference>
<dbReference type="PANTHER" id="PTHR46801">
    <property type="entry name" value="OS06G0309200 PROTEIN"/>
    <property type="match status" value="1"/>
</dbReference>
<name>A0AA86NID4_9EUKA</name>
<dbReference type="PANTHER" id="PTHR46801:SF2">
    <property type="entry name" value="LIPOPOLYSACCHARIDE-BINDING PROTEIN"/>
    <property type="match status" value="1"/>
</dbReference>
<dbReference type="EMBL" id="CATOUU010000187">
    <property type="protein sequence ID" value="CAI9919838.1"/>
    <property type="molecule type" value="Genomic_DNA"/>
</dbReference>
<dbReference type="Gene3D" id="3.15.10.10">
    <property type="entry name" value="Bactericidal permeability-increasing protein, domain 1"/>
    <property type="match status" value="1"/>
</dbReference>
<organism evidence="1">
    <name type="scientific">Hexamita inflata</name>
    <dbReference type="NCBI Taxonomy" id="28002"/>
    <lineage>
        <taxon>Eukaryota</taxon>
        <taxon>Metamonada</taxon>
        <taxon>Diplomonadida</taxon>
        <taxon>Hexamitidae</taxon>
        <taxon>Hexamitinae</taxon>
        <taxon>Hexamita</taxon>
    </lineage>
</organism>
<gene>
    <name evidence="2" type="ORF">HINF_LOCUS60739</name>
    <name evidence="1" type="ORF">HINF_LOCUS7483</name>
</gene>
<dbReference type="SUPFAM" id="SSF55394">
    <property type="entry name" value="Bactericidal permeability-increasing protein, BPI"/>
    <property type="match status" value="1"/>
</dbReference>
<dbReference type="InterPro" id="IPR045897">
    <property type="entry name" value="BPI/LBP_pln"/>
</dbReference>
<sequence>MLILFSALSECEPSLFPRTLYPEDSAQSQFFSQTGINTWFKGLLNDGSLNISGQQLPDMITSLNLGVTKIDVFFTDIVVAEFEVQDVRFLFMKSKTFPLNLVGARFVLRLNWKIQQTSYPYMTDHGTGKVIVSDTDFSTICGAECDYDVCPNHLLAQILHAELKIGVLKVVLEGGTSWMYQSMINLVLGILQDELNKAISYFMSNNVVDVLNNIFQSYISFKHLKTDESIIKDERFVSSLQIKNGYAYLSTSGYTYSVQNTSDEFISQEMLNPITVNRFNTAMEIIIAQAGFNNVYYIYHKYQNIYSNDEFQLTQPPSIEFQNSVAILNLQMVVNESIVKQQLVGTPYFYNNVEESKKVVIYFDFQLYEIECEDESINLQSLQQKVLTHINLAMRKTFLILINSKMYLTQEFDCILDTVDKVMRLVRKEM</sequence>
<dbReference type="Proteomes" id="UP001642409">
    <property type="component" value="Unassembled WGS sequence"/>
</dbReference>
<reference evidence="2 3" key="2">
    <citation type="submission" date="2024-07" db="EMBL/GenBank/DDBJ databases">
        <authorList>
            <person name="Akdeniz Z."/>
        </authorList>
    </citation>
    <scope>NUCLEOTIDE SEQUENCE [LARGE SCALE GENOMIC DNA]</scope>
</reference>
<keyword evidence="3" id="KW-1185">Reference proteome</keyword>
<evidence type="ECO:0000313" key="3">
    <source>
        <dbReference type="Proteomes" id="UP001642409"/>
    </source>
</evidence>
<dbReference type="EMBL" id="CAXDID020000358">
    <property type="protein sequence ID" value="CAL6081947.1"/>
    <property type="molecule type" value="Genomic_DNA"/>
</dbReference>
<dbReference type="Gene3D" id="3.15.20.10">
    <property type="entry name" value="Bactericidal permeability-increasing protein, domain 2"/>
    <property type="match status" value="1"/>
</dbReference>